<evidence type="ECO:0000313" key="6">
    <source>
        <dbReference type="EMBL" id="NVK76874.1"/>
    </source>
</evidence>
<dbReference type="AlphaFoldDB" id="A0A7Y7E632"/>
<evidence type="ECO:0000256" key="3">
    <source>
        <dbReference type="ARBA" id="ARBA00023163"/>
    </source>
</evidence>
<evidence type="ECO:0000259" key="5">
    <source>
        <dbReference type="PROSITE" id="PS50977"/>
    </source>
</evidence>
<dbReference type="GO" id="GO:0003700">
    <property type="term" value="F:DNA-binding transcription factor activity"/>
    <property type="evidence" value="ECO:0007669"/>
    <property type="project" value="TreeGrafter"/>
</dbReference>
<name>A0A7Y7E632_STRMO</name>
<gene>
    <name evidence="6" type="ORF">HG542_04295</name>
</gene>
<dbReference type="PROSITE" id="PS50977">
    <property type="entry name" value="HTH_TETR_2"/>
    <property type="match status" value="1"/>
</dbReference>
<dbReference type="PANTHER" id="PTHR30055:SF234">
    <property type="entry name" value="HTH-TYPE TRANSCRIPTIONAL REGULATOR BETI"/>
    <property type="match status" value="1"/>
</dbReference>
<comment type="caution">
    <text evidence="6">The sequence shown here is derived from an EMBL/GenBank/DDBJ whole genome shotgun (WGS) entry which is preliminary data.</text>
</comment>
<protein>
    <submittedName>
        <fullName evidence="6">TetR/AcrR family transcriptional regulator</fullName>
    </submittedName>
</protein>
<dbReference type="InterPro" id="IPR009057">
    <property type="entry name" value="Homeodomain-like_sf"/>
</dbReference>
<dbReference type="InterPro" id="IPR001647">
    <property type="entry name" value="HTH_TetR"/>
</dbReference>
<dbReference type="GO" id="GO:0000976">
    <property type="term" value="F:transcription cis-regulatory region binding"/>
    <property type="evidence" value="ECO:0007669"/>
    <property type="project" value="TreeGrafter"/>
</dbReference>
<evidence type="ECO:0000256" key="1">
    <source>
        <dbReference type="ARBA" id="ARBA00023015"/>
    </source>
</evidence>
<feature type="DNA-binding region" description="H-T-H motif" evidence="4">
    <location>
        <begin position="33"/>
        <end position="52"/>
    </location>
</feature>
<organism evidence="6 7">
    <name type="scientific">Streptomyces morookaense</name>
    <name type="common">Streptoverticillium morookaense</name>
    <dbReference type="NCBI Taxonomy" id="1970"/>
    <lineage>
        <taxon>Bacteria</taxon>
        <taxon>Bacillati</taxon>
        <taxon>Actinomycetota</taxon>
        <taxon>Actinomycetes</taxon>
        <taxon>Kitasatosporales</taxon>
        <taxon>Streptomycetaceae</taxon>
        <taxon>Streptomyces</taxon>
    </lineage>
</organism>
<feature type="domain" description="HTH tetR-type" evidence="5">
    <location>
        <begin position="10"/>
        <end position="70"/>
    </location>
</feature>
<sequence length="206" mass="22612">MGSTTTPRRSNTRQRIQDVALKLFLEQGYEKTALREISDELGVTKAALYYHFKTKEDILVSLFRDLGRHMDELIAWGKRQPRELAVKQELLARCSVIFHDAAPLFDILIANQATLDALSVGQDFKDRVAALSDLLQEENSSLNARVRCATALLTLHFGTFAIRQLDGDPEEKRLALLAGATELLTSAHEGILSGTAGPAAGVPPEG</sequence>
<evidence type="ECO:0000256" key="2">
    <source>
        <dbReference type="ARBA" id="ARBA00023125"/>
    </source>
</evidence>
<evidence type="ECO:0000256" key="4">
    <source>
        <dbReference type="PROSITE-ProRule" id="PRU00335"/>
    </source>
</evidence>
<reference evidence="6 7" key="1">
    <citation type="submission" date="2020-04" db="EMBL/GenBank/DDBJ databases">
        <title>Draft Genome Sequence of Streptomyces morookaense DSM 40503, an 8-azaguanine-producing strain.</title>
        <authorList>
            <person name="Qi J."/>
            <person name="Gao J.-M."/>
        </authorList>
    </citation>
    <scope>NUCLEOTIDE SEQUENCE [LARGE SCALE GENOMIC DNA]</scope>
    <source>
        <strain evidence="6 7">DSM 40503</strain>
    </source>
</reference>
<dbReference type="PANTHER" id="PTHR30055">
    <property type="entry name" value="HTH-TYPE TRANSCRIPTIONAL REGULATOR RUTR"/>
    <property type="match status" value="1"/>
</dbReference>
<accession>A0A7Y7E632</accession>
<keyword evidence="7" id="KW-1185">Reference proteome</keyword>
<keyword evidence="1" id="KW-0805">Transcription regulation</keyword>
<keyword evidence="3" id="KW-0804">Transcription</keyword>
<dbReference type="EMBL" id="JABBXF010000006">
    <property type="protein sequence ID" value="NVK76874.1"/>
    <property type="molecule type" value="Genomic_DNA"/>
</dbReference>
<dbReference type="RefSeq" id="WP_171078655.1">
    <property type="nucleotide sequence ID" value="NZ_BNBU01000004.1"/>
</dbReference>
<proteinExistence type="predicted"/>
<dbReference type="SUPFAM" id="SSF46689">
    <property type="entry name" value="Homeodomain-like"/>
    <property type="match status" value="1"/>
</dbReference>
<dbReference type="Proteomes" id="UP000587462">
    <property type="component" value="Unassembled WGS sequence"/>
</dbReference>
<dbReference type="Gene3D" id="1.10.357.10">
    <property type="entry name" value="Tetracycline Repressor, domain 2"/>
    <property type="match status" value="1"/>
</dbReference>
<dbReference type="PRINTS" id="PR00455">
    <property type="entry name" value="HTHTETR"/>
</dbReference>
<keyword evidence="2 4" id="KW-0238">DNA-binding</keyword>
<dbReference type="InterPro" id="IPR050109">
    <property type="entry name" value="HTH-type_TetR-like_transc_reg"/>
</dbReference>
<dbReference type="Pfam" id="PF00440">
    <property type="entry name" value="TetR_N"/>
    <property type="match status" value="1"/>
</dbReference>
<evidence type="ECO:0000313" key="7">
    <source>
        <dbReference type="Proteomes" id="UP000587462"/>
    </source>
</evidence>